<comment type="caution">
    <text evidence="13">The sequence shown here is derived from an EMBL/GenBank/DDBJ whole genome shotgun (WGS) entry which is preliminary data.</text>
</comment>
<evidence type="ECO:0000313" key="13">
    <source>
        <dbReference type="EMBL" id="EHJ52573.1"/>
    </source>
</evidence>
<evidence type="ECO:0000256" key="1">
    <source>
        <dbReference type="ARBA" id="ARBA00022679"/>
    </source>
</evidence>
<keyword evidence="3" id="KW-0235">DNA replication</keyword>
<evidence type="ECO:0000256" key="8">
    <source>
        <dbReference type="ARBA" id="ARBA00022840"/>
    </source>
</evidence>
<keyword evidence="5 10" id="KW-0547">Nucleotide-binding</keyword>
<dbReference type="InterPro" id="IPR014013">
    <property type="entry name" value="Helic_SF1/SF2_ATP-bd_DinG/Rad3"/>
</dbReference>
<dbReference type="EC" id="3.1.-.-" evidence="10 11"/>
<evidence type="ECO:0000256" key="4">
    <source>
        <dbReference type="ARBA" id="ARBA00022722"/>
    </source>
</evidence>
<dbReference type="NCBIfam" id="NF005569">
    <property type="entry name" value="PRK07246.1"/>
    <property type="match status" value="1"/>
</dbReference>
<dbReference type="InterPro" id="IPR036397">
    <property type="entry name" value="RNaseH_sf"/>
</dbReference>
<dbReference type="InterPro" id="IPR012337">
    <property type="entry name" value="RNaseH-like_sf"/>
</dbReference>
<dbReference type="NCBIfam" id="TIGR00573">
    <property type="entry name" value="dnaq"/>
    <property type="match status" value="1"/>
</dbReference>
<name>G5JYS6_9STRE</name>
<proteinExistence type="inferred from homology"/>
<dbReference type="InterPro" id="IPR006555">
    <property type="entry name" value="ATP-dep_Helicase_C"/>
</dbReference>
<dbReference type="InterPro" id="IPR013520">
    <property type="entry name" value="Ribonucl_H"/>
</dbReference>
<accession>G5JYS6</accession>
<dbReference type="PANTHER" id="PTHR30231:SF41">
    <property type="entry name" value="DNA POLYMERASE III SUBUNIT EPSILON"/>
    <property type="match status" value="1"/>
</dbReference>
<protein>
    <recommendedName>
        <fullName evidence="10 11">3'-5' exonuclease DinG</fullName>
        <ecNumber evidence="10 11">3.1.-.-</ecNumber>
    </recommendedName>
</protein>
<dbReference type="GO" id="GO:0005829">
    <property type="term" value="C:cytosol"/>
    <property type="evidence" value="ECO:0007669"/>
    <property type="project" value="TreeGrafter"/>
</dbReference>
<evidence type="ECO:0000256" key="11">
    <source>
        <dbReference type="RuleBase" id="RU364106"/>
    </source>
</evidence>
<dbReference type="SUPFAM" id="SSF52540">
    <property type="entry name" value="P-loop containing nucleoside triphosphate hydrolases"/>
    <property type="match status" value="1"/>
</dbReference>
<dbReference type="GO" id="GO:0005524">
    <property type="term" value="F:ATP binding"/>
    <property type="evidence" value="ECO:0007669"/>
    <property type="project" value="UniProtKB-UniRule"/>
</dbReference>
<dbReference type="GO" id="GO:0003677">
    <property type="term" value="F:DNA binding"/>
    <property type="evidence" value="ECO:0007669"/>
    <property type="project" value="InterPro"/>
</dbReference>
<keyword evidence="2" id="KW-0548">Nucleotidyltransferase</keyword>
<evidence type="ECO:0000259" key="12">
    <source>
        <dbReference type="PROSITE" id="PS51193"/>
    </source>
</evidence>
<dbReference type="InterPro" id="IPR014001">
    <property type="entry name" value="Helicase_ATP-bd"/>
</dbReference>
<sequence>MTEKETRRYAVVDLEATSASPAASIIQVGIVIIENDQIVDTYQTDVNPHKKLSKSIINLTGITDSQLQKAPDFSQVAAEIYHLISNCIFVAHNVKFDANLLAEHLFLEGFELLTPRVDTVELAQIFYPTFDKYSLENLTELLAIKLLDAHTAIADAKATAELFLKLKKKMASLPRLTLERILEFSDSLLYESYLPIKEALTRASAQLPSDYQEVAGIVLKKEEPLLQERRLSQDFATNLALLNLEDRPLQLKFAHLIDKHFQEKTATFIEAQSGIGKTYGYLLPLLGQVPKEQIIISVPTKILQDQIMANEAQALKNIFYINAHSLKSPQNYLKLDAFYESLMRNDTNRLLNRYKMQLLVWLLETKTGDLDEIRQKQRYAAYFDEVRHDGSLSKQSLFYDCDFWQQSYRRAKSSRLLITNHAYLLTRMEDDQDFVKNHILVIDEAQRLFLALEQFSQCQVNMTKMLQQLHQLLENSQDILEQRLLENLQFELNHLLQLFYRQKKKQIKQEDAERLRQHLAEISLPELAELQNVFAASFSDFWFEESFSSDHRTVLLKSARVDFTDFTQSFPAAKKTYLISATLQIGPKINLANLLGFQEYTFDKMVGKQTNQQAIWIDQTMPSVDELSNQDYERLLADRLSQIAQLDKPTLALFNSKKTMLAVSELLDSSQLSHLTQEKNGTAFNIKRRFDRGESLLLLGTGSFWEGVDFVKQDQLIEVITRLPFDHPEDIFIKKLNRKLRQEGKNPFYDYALPAAILRLKQAIGRTKRKDKQLSSIVILDGRVLTKRYGKIILQSLTENFPVRIQNFSELLAEMKNFLYNKK</sequence>
<keyword evidence="8 10" id="KW-0067">ATP-binding</keyword>
<keyword evidence="6 10" id="KW-0378">Hydrolase</keyword>
<dbReference type="Gene3D" id="3.30.420.10">
    <property type="entry name" value="Ribonuclease H-like superfamily/Ribonuclease H"/>
    <property type="match status" value="1"/>
</dbReference>
<dbReference type="InterPro" id="IPR006054">
    <property type="entry name" value="DnaQ"/>
</dbReference>
<dbReference type="FunFam" id="3.30.420.10:FF:000045">
    <property type="entry name" value="3'-5' exonuclease DinG"/>
    <property type="match status" value="1"/>
</dbReference>
<dbReference type="GO" id="GO:0045004">
    <property type="term" value="P:DNA replication proofreading"/>
    <property type="evidence" value="ECO:0007669"/>
    <property type="project" value="TreeGrafter"/>
</dbReference>
<feature type="domain" description="Helicase ATP-binding" evidence="12">
    <location>
        <begin position="236"/>
        <end position="519"/>
    </location>
</feature>
<dbReference type="eggNOG" id="COG1199">
    <property type="taxonomic scope" value="Bacteria"/>
</dbReference>
<dbReference type="OrthoDB" id="9803913at2"/>
<evidence type="ECO:0000256" key="3">
    <source>
        <dbReference type="ARBA" id="ARBA00022705"/>
    </source>
</evidence>
<organism evidence="13 14">
    <name type="scientific">Streptococcus macacae NCTC 11558</name>
    <dbReference type="NCBI Taxonomy" id="764298"/>
    <lineage>
        <taxon>Bacteria</taxon>
        <taxon>Bacillati</taxon>
        <taxon>Bacillota</taxon>
        <taxon>Bacilli</taxon>
        <taxon>Lactobacillales</taxon>
        <taxon>Streptococcaceae</taxon>
        <taxon>Streptococcus</taxon>
    </lineage>
</organism>
<dbReference type="Pfam" id="PF00929">
    <property type="entry name" value="RNase_T"/>
    <property type="match status" value="1"/>
</dbReference>
<dbReference type="InterPro" id="IPR006310">
    <property type="entry name" value="DinG"/>
</dbReference>
<dbReference type="SMART" id="SM00487">
    <property type="entry name" value="DEXDc"/>
    <property type="match status" value="1"/>
</dbReference>
<dbReference type="InterPro" id="IPR027417">
    <property type="entry name" value="P-loop_NTPase"/>
</dbReference>
<evidence type="ECO:0000256" key="2">
    <source>
        <dbReference type="ARBA" id="ARBA00022695"/>
    </source>
</evidence>
<evidence type="ECO:0000256" key="6">
    <source>
        <dbReference type="ARBA" id="ARBA00022801"/>
    </source>
</evidence>
<dbReference type="Gene3D" id="3.40.50.300">
    <property type="entry name" value="P-loop containing nucleotide triphosphate hydrolases"/>
    <property type="match status" value="2"/>
</dbReference>
<dbReference type="InterPro" id="IPR011545">
    <property type="entry name" value="DEAD/DEAH_box_helicase_dom"/>
</dbReference>
<dbReference type="SUPFAM" id="SSF53098">
    <property type="entry name" value="Ribonuclease H-like"/>
    <property type="match status" value="1"/>
</dbReference>
<evidence type="ECO:0000256" key="5">
    <source>
        <dbReference type="ARBA" id="ARBA00022741"/>
    </source>
</evidence>
<keyword evidence="9" id="KW-0239">DNA-directed DNA polymerase</keyword>
<dbReference type="PROSITE" id="PS51193">
    <property type="entry name" value="HELICASE_ATP_BIND_2"/>
    <property type="match status" value="1"/>
</dbReference>
<dbReference type="SMART" id="SM00479">
    <property type="entry name" value="EXOIII"/>
    <property type="match status" value="1"/>
</dbReference>
<keyword evidence="1" id="KW-0808">Transferase</keyword>
<gene>
    <name evidence="10 11" type="primary">dinG</name>
    <name evidence="13" type="ORF">STRMA_0340</name>
</gene>
<comment type="similarity">
    <text evidence="10 11">Belongs to the helicase family. DinG subfamily. Type 2 sub-subfamily.</text>
</comment>
<dbReference type="Pfam" id="PF00270">
    <property type="entry name" value="DEAD"/>
    <property type="match status" value="1"/>
</dbReference>
<keyword evidence="14" id="KW-1185">Reference proteome</keyword>
<comment type="function">
    <text evidence="10 11">3'-5' exonuclease.</text>
</comment>
<dbReference type="NCBIfam" id="TIGR01407">
    <property type="entry name" value="dinG_rel"/>
    <property type="match status" value="1"/>
</dbReference>
<evidence type="ECO:0000313" key="14">
    <source>
        <dbReference type="Proteomes" id="UP000003573"/>
    </source>
</evidence>
<dbReference type="SMART" id="SM00491">
    <property type="entry name" value="HELICc2"/>
    <property type="match status" value="1"/>
</dbReference>
<dbReference type="AlphaFoldDB" id="G5JYS6"/>
<dbReference type="GO" id="GO:0004386">
    <property type="term" value="F:helicase activity"/>
    <property type="evidence" value="ECO:0007669"/>
    <property type="project" value="UniProtKB-KW"/>
</dbReference>
<dbReference type="Proteomes" id="UP000003573">
    <property type="component" value="Unassembled WGS sequence"/>
</dbReference>
<evidence type="ECO:0000256" key="7">
    <source>
        <dbReference type="ARBA" id="ARBA00022839"/>
    </source>
</evidence>
<dbReference type="STRING" id="764298.STRMA_0340"/>
<evidence type="ECO:0000256" key="10">
    <source>
        <dbReference type="HAMAP-Rule" id="MF_02206"/>
    </source>
</evidence>
<keyword evidence="13" id="KW-0347">Helicase</keyword>
<keyword evidence="7 10" id="KW-0269">Exonuclease</keyword>
<dbReference type="RefSeq" id="WP_003080733.1">
    <property type="nucleotide sequence ID" value="NZ_AEUW02000001.1"/>
</dbReference>
<dbReference type="eggNOG" id="COG2176">
    <property type="taxonomic scope" value="Bacteria"/>
</dbReference>
<keyword evidence="4 10" id="KW-0540">Nuclease</keyword>
<dbReference type="CDD" id="cd06127">
    <property type="entry name" value="DEDDh"/>
    <property type="match status" value="1"/>
</dbReference>
<evidence type="ECO:0000256" key="9">
    <source>
        <dbReference type="ARBA" id="ARBA00022932"/>
    </source>
</evidence>
<feature type="short sequence motif" description="DEAH box" evidence="10">
    <location>
        <begin position="443"/>
        <end position="446"/>
    </location>
</feature>
<dbReference type="EMBL" id="AEUW02000001">
    <property type="protein sequence ID" value="EHJ52573.1"/>
    <property type="molecule type" value="Genomic_DNA"/>
</dbReference>
<dbReference type="HAMAP" id="MF_02206">
    <property type="entry name" value="DinG_exonucl"/>
    <property type="match status" value="1"/>
</dbReference>
<dbReference type="PANTHER" id="PTHR30231">
    <property type="entry name" value="DNA POLYMERASE III SUBUNIT EPSILON"/>
    <property type="match status" value="1"/>
</dbReference>
<dbReference type="GO" id="GO:0008408">
    <property type="term" value="F:3'-5' exonuclease activity"/>
    <property type="evidence" value="ECO:0007669"/>
    <property type="project" value="UniProtKB-UniRule"/>
</dbReference>
<dbReference type="GO" id="GO:0016818">
    <property type="term" value="F:hydrolase activity, acting on acid anhydrides, in phosphorus-containing anhydrides"/>
    <property type="evidence" value="ECO:0007669"/>
    <property type="project" value="InterPro"/>
</dbReference>
<feature type="binding site" evidence="10">
    <location>
        <begin position="271"/>
        <end position="278"/>
    </location>
    <ligand>
        <name>ATP</name>
        <dbReference type="ChEBI" id="CHEBI:30616"/>
    </ligand>
</feature>
<dbReference type="Pfam" id="PF13307">
    <property type="entry name" value="Helicase_C_2"/>
    <property type="match status" value="1"/>
</dbReference>
<dbReference type="GO" id="GO:0003887">
    <property type="term" value="F:DNA-directed DNA polymerase activity"/>
    <property type="evidence" value="ECO:0007669"/>
    <property type="project" value="UniProtKB-KW"/>
</dbReference>
<reference evidence="13 14" key="1">
    <citation type="journal article" date="2014" name="Int. J. Syst. Evol. Microbiol.">
        <title>Phylogenomics and the dynamic genome evolution of the genus Streptococcus.</title>
        <authorList>
            <consortium name="The Broad Institute Genome Sequencing Platform"/>
            <person name="Richards V.P."/>
            <person name="Palmer S.R."/>
            <person name="Pavinski Bitar P.D."/>
            <person name="Qin X."/>
            <person name="Weinstock G.M."/>
            <person name="Highlander S.K."/>
            <person name="Town C.D."/>
            <person name="Burne R.A."/>
            <person name="Stanhope M.J."/>
        </authorList>
    </citation>
    <scope>NUCLEOTIDE SEQUENCE [LARGE SCALE GENOMIC DNA]</scope>
    <source>
        <strain evidence="13 14">NCTC 11558</strain>
    </source>
</reference>